<accession>A0A2K3N780</accession>
<feature type="compositionally biased region" description="Basic and acidic residues" evidence="2">
    <location>
        <begin position="15"/>
        <end position="25"/>
    </location>
</feature>
<gene>
    <name evidence="4" type="ORF">L195_g022161</name>
</gene>
<dbReference type="InterPro" id="IPR025558">
    <property type="entry name" value="DUF4283"/>
</dbReference>
<evidence type="ECO:0000313" key="4">
    <source>
        <dbReference type="EMBL" id="PNX98903.1"/>
    </source>
</evidence>
<evidence type="ECO:0000313" key="5">
    <source>
        <dbReference type="Proteomes" id="UP000236291"/>
    </source>
</evidence>
<feature type="region of interest" description="Disordered" evidence="2">
    <location>
        <begin position="1"/>
        <end position="33"/>
    </location>
</feature>
<keyword evidence="1" id="KW-0479">Metal-binding</keyword>
<feature type="region of interest" description="Disordered" evidence="2">
    <location>
        <begin position="337"/>
        <end position="382"/>
    </location>
</feature>
<dbReference type="PANTHER" id="PTHR31286:SF171">
    <property type="entry name" value="CCHC-TYPE DOMAIN-CONTAINING PROTEIN"/>
    <property type="match status" value="1"/>
</dbReference>
<dbReference type="PANTHER" id="PTHR31286">
    <property type="entry name" value="GLYCINE-RICH CELL WALL STRUCTURAL PROTEIN 1.8-LIKE"/>
    <property type="match status" value="1"/>
</dbReference>
<dbReference type="InterPro" id="IPR001878">
    <property type="entry name" value="Znf_CCHC"/>
</dbReference>
<evidence type="ECO:0000256" key="2">
    <source>
        <dbReference type="SAM" id="MobiDB-lite"/>
    </source>
</evidence>
<organism evidence="4 5">
    <name type="scientific">Trifolium pratense</name>
    <name type="common">Red clover</name>
    <dbReference type="NCBI Taxonomy" id="57577"/>
    <lineage>
        <taxon>Eukaryota</taxon>
        <taxon>Viridiplantae</taxon>
        <taxon>Streptophyta</taxon>
        <taxon>Embryophyta</taxon>
        <taxon>Tracheophyta</taxon>
        <taxon>Spermatophyta</taxon>
        <taxon>Magnoliopsida</taxon>
        <taxon>eudicotyledons</taxon>
        <taxon>Gunneridae</taxon>
        <taxon>Pentapetalae</taxon>
        <taxon>rosids</taxon>
        <taxon>fabids</taxon>
        <taxon>Fabales</taxon>
        <taxon>Fabaceae</taxon>
        <taxon>Papilionoideae</taxon>
        <taxon>50 kb inversion clade</taxon>
        <taxon>NPAAA clade</taxon>
        <taxon>Hologalegina</taxon>
        <taxon>IRL clade</taxon>
        <taxon>Trifolieae</taxon>
        <taxon>Trifolium</taxon>
    </lineage>
</organism>
<feature type="compositionally biased region" description="Polar residues" evidence="2">
    <location>
        <begin position="369"/>
        <end position="378"/>
    </location>
</feature>
<evidence type="ECO:0000256" key="1">
    <source>
        <dbReference type="PROSITE-ProRule" id="PRU00047"/>
    </source>
</evidence>
<reference evidence="4 5" key="1">
    <citation type="journal article" date="2014" name="Am. J. Bot.">
        <title>Genome assembly and annotation for red clover (Trifolium pratense; Fabaceae).</title>
        <authorList>
            <person name="Istvanek J."/>
            <person name="Jaros M."/>
            <person name="Krenek A."/>
            <person name="Repkova J."/>
        </authorList>
    </citation>
    <scope>NUCLEOTIDE SEQUENCE [LARGE SCALE GENOMIC DNA]</scope>
    <source>
        <strain evidence="5">cv. Tatra</strain>
        <tissue evidence="4">Young leaves</tissue>
    </source>
</reference>
<keyword evidence="1" id="KW-0862">Zinc</keyword>
<feature type="region of interest" description="Disordered" evidence="2">
    <location>
        <begin position="274"/>
        <end position="299"/>
    </location>
</feature>
<feature type="domain" description="CCHC-type" evidence="3">
    <location>
        <begin position="254"/>
        <end position="269"/>
    </location>
</feature>
<sequence length="508" mass="56759">MSDFIFSAQMDTDDGSSKKPPDQHGHNSSRPAVSFRDMVMGQQQVTAPQPKKDLFAANLAKIQYEEGDPARPMVHIADSVFENLCSPWKDALVVKLLGKKLGFNTMKDRLTKVWKLTSDFDIMDINNGFFMVKFDLEADRLKVMDGGPWMVFDRYLSVQSWSADFVSPTAKIDRTMVWIRFPGLNLVFYDESVLLALGAAVGTPVKVDRNTLDVKRGRFARVCVEIDLNKPVIGKVWIKGHWYKVEYEGLHRICTNCGCYGHLGRDCKKPSTSSVASGAVSIPEQQPAAPNTPLPTTINADVPLHDQRANFQEKINEPVPRANDEALYGDWLMVKRKQRKAKNTSKAENMVDNKKKSVESKELKEKNHTSGPSNSSHSKQGHVKGAFDLQSNSTLQPTVVKHKRQRQGNIKDMGPQHVNHKPPIHTSTQHDNVKDPYMHVNNNHNIINNIPATAIYGLGNNIKSNLDLKDGSNSRFELLQNDDEIVSQLVGNSSMVPGTHPPIDSMAT</sequence>
<keyword evidence="1" id="KW-0863">Zinc-finger</keyword>
<dbReference type="PROSITE" id="PS50158">
    <property type="entry name" value="ZF_CCHC"/>
    <property type="match status" value="1"/>
</dbReference>
<dbReference type="InterPro" id="IPR040256">
    <property type="entry name" value="At4g02000-like"/>
</dbReference>
<dbReference type="GO" id="GO:0003676">
    <property type="term" value="F:nucleic acid binding"/>
    <property type="evidence" value="ECO:0007669"/>
    <property type="project" value="InterPro"/>
</dbReference>
<dbReference type="Proteomes" id="UP000236291">
    <property type="component" value="Unassembled WGS sequence"/>
</dbReference>
<protein>
    <recommendedName>
        <fullName evidence="3">CCHC-type domain-containing protein</fullName>
    </recommendedName>
</protein>
<dbReference type="EMBL" id="ASHM01017171">
    <property type="protein sequence ID" value="PNX98903.1"/>
    <property type="molecule type" value="Genomic_DNA"/>
</dbReference>
<dbReference type="AlphaFoldDB" id="A0A2K3N780"/>
<evidence type="ECO:0000259" key="3">
    <source>
        <dbReference type="PROSITE" id="PS50158"/>
    </source>
</evidence>
<proteinExistence type="predicted"/>
<name>A0A2K3N780_TRIPR</name>
<comment type="caution">
    <text evidence="4">The sequence shown here is derived from an EMBL/GenBank/DDBJ whole genome shotgun (WGS) entry which is preliminary data.</text>
</comment>
<dbReference type="STRING" id="57577.A0A2K3N780"/>
<dbReference type="Pfam" id="PF14111">
    <property type="entry name" value="DUF4283"/>
    <property type="match status" value="1"/>
</dbReference>
<reference evidence="4 5" key="2">
    <citation type="journal article" date="2017" name="Front. Plant Sci.">
        <title>Gene Classification and Mining of Molecular Markers Useful in Red Clover (Trifolium pratense) Breeding.</title>
        <authorList>
            <person name="Istvanek J."/>
            <person name="Dluhosova J."/>
            <person name="Dluhos P."/>
            <person name="Patkova L."/>
            <person name="Nedelnik J."/>
            <person name="Repkova J."/>
        </authorList>
    </citation>
    <scope>NUCLEOTIDE SEQUENCE [LARGE SCALE GENOMIC DNA]</scope>
    <source>
        <strain evidence="5">cv. Tatra</strain>
        <tissue evidence="4">Young leaves</tissue>
    </source>
</reference>
<feature type="compositionally biased region" description="Basic and acidic residues" evidence="2">
    <location>
        <begin position="349"/>
        <end position="368"/>
    </location>
</feature>
<dbReference type="GO" id="GO:0008270">
    <property type="term" value="F:zinc ion binding"/>
    <property type="evidence" value="ECO:0007669"/>
    <property type="project" value="UniProtKB-KW"/>
</dbReference>